<evidence type="ECO:0000313" key="3">
    <source>
        <dbReference type="Proteomes" id="UP000182725"/>
    </source>
</evidence>
<dbReference type="Gene3D" id="3.40.640.10">
    <property type="entry name" value="Type I PLP-dependent aspartate aminotransferase-like (Major domain)"/>
    <property type="match status" value="1"/>
</dbReference>
<organism evidence="2 3">
    <name type="scientific">Arthrobacter alpinus</name>
    <dbReference type="NCBI Taxonomy" id="656366"/>
    <lineage>
        <taxon>Bacteria</taxon>
        <taxon>Bacillati</taxon>
        <taxon>Actinomycetota</taxon>
        <taxon>Actinomycetes</taxon>
        <taxon>Micrococcales</taxon>
        <taxon>Micrococcaceae</taxon>
        <taxon>Arthrobacter</taxon>
    </lineage>
</organism>
<keyword evidence="2" id="KW-0456">Lyase</keyword>
<dbReference type="EMBL" id="FNTV01000001">
    <property type="protein sequence ID" value="SEE99683.1"/>
    <property type="molecule type" value="Genomic_DNA"/>
</dbReference>
<dbReference type="Pfam" id="PF00266">
    <property type="entry name" value="Aminotran_5"/>
    <property type="match status" value="1"/>
</dbReference>
<accession>A0A1H5NDK2</accession>
<dbReference type="RefSeq" id="WP_139244379.1">
    <property type="nucleotide sequence ID" value="NZ_FNTV01000001.1"/>
</dbReference>
<dbReference type="AlphaFoldDB" id="A0A1H5NDK2"/>
<dbReference type="Gene3D" id="3.90.1150.10">
    <property type="entry name" value="Aspartate Aminotransferase, domain 1"/>
    <property type="match status" value="1"/>
</dbReference>
<dbReference type="PANTHER" id="PTHR43586">
    <property type="entry name" value="CYSTEINE DESULFURASE"/>
    <property type="match status" value="1"/>
</dbReference>
<reference evidence="2 3" key="1">
    <citation type="submission" date="2016-10" db="EMBL/GenBank/DDBJ databases">
        <authorList>
            <person name="de Groot N.N."/>
        </authorList>
    </citation>
    <scope>NUCLEOTIDE SEQUENCE [LARGE SCALE GENOMIC DNA]</scope>
    <source>
        <strain evidence="2 3">DSM 22274</strain>
    </source>
</reference>
<evidence type="ECO:0000313" key="2">
    <source>
        <dbReference type="EMBL" id="SEE99683.1"/>
    </source>
</evidence>
<name>A0A1H5NDK2_9MICC</name>
<dbReference type="SUPFAM" id="SSF53383">
    <property type="entry name" value="PLP-dependent transferases"/>
    <property type="match status" value="1"/>
</dbReference>
<feature type="domain" description="Aminotransferase class V" evidence="1">
    <location>
        <begin position="63"/>
        <end position="348"/>
    </location>
</feature>
<dbReference type="Proteomes" id="UP000182725">
    <property type="component" value="Unassembled WGS sequence"/>
</dbReference>
<gene>
    <name evidence="2" type="ORF">SAMN04489740_3616</name>
</gene>
<dbReference type="InterPro" id="IPR015422">
    <property type="entry name" value="PyrdxlP-dep_Trfase_small"/>
</dbReference>
<dbReference type="InterPro" id="IPR000192">
    <property type="entry name" value="Aminotrans_V_dom"/>
</dbReference>
<sequence>MKRTNELPAHYLAAFSEQSGYLNFASFGPPSRAVLAASGQLMADAAEGAAGVSERLHNEDGRARATVSRLTGFATDNITLLPATSYGLFQLAFGVKGKVLVSAGEFPANTYPWLRAQQAGLNEVALMGESLAFVTPELVAQSLTPSVTAVAVSAVDFQTGYRADLAGIREVIGADRLLLVDGIQGFGAIDQDWSVADAVVTGSQKWVRGGWGSGAMAFSAVGLERIAPTLGGWTGVEHPSLYDGVAHAPRTDAGKFSISNLSPFAAGSFASALELIEEAGLGVIADRILATTAVLAEKLENSGVSVLSPREDGERAGIVVAGFPEGNAAQAHAALAGAGISATLHGAHRIRFSAHATTDHESLSHVALMLASFA</sequence>
<dbReference type="InterPro" id="IPR015421">
    <property type="entry name" value="PyrdxlP-dep_Trfase_major"/>
</dbReference>
<dbReference type="InterPro" id="IPR015424">
    <property type="entry name" value="PyrdxlP-dep_Trfase"/>
</dbReference>
<dbReference type="GO" id="GO:0016829">
    <property type="term" value="F:lyase activity"/>
    <property type="evidence" value="ECO:0007669"/>
    <property type="project" value="UniProtKB-KW"/>
</dbReference>
<proteinExistence type="predicted"/>
<evidence type="ECO:0000259" key="1">
    <source>
        <dbReference type="Pfam" id="PF00266"/>
    </source>
</evidence>
<protein>
    <submittedName>
        <fullName evidence="2">Selenocysteine lyase/Cysteine desulfurase</fullName>
    </submittedName>
</protein>
<dbReference type="PANTHER" id="PTHR43586:SF15">
    <property type="entry name" value="BLR3095 PROTEIN"/>
    <property type="match status" value="1"/>
</dbReference>